<protein>
    <submittedName>
        <fullName evidence="4">Bacterial regulatory proteins, tetR family</fullName>
    </submittedName>
</protein>
<dbReference type="EMBL" id="LN868938">
    <property type="protein sequence ID" value="CRY77615.1"/>
    <property type="molecule type" value="Genomic_DNA"/>
</dbReference>
<dbReference type="GO" id="GO:0003700">
    <property type="term" value="F:DNA-binding transcription factor activity"/>
    <property type="evidence" value="ECO:0007669"/>
    <property type="project" value="TreeGrafter"/>
</dbReference>
<dbReference type="Proteomes" id="UP000057820">
    <property type="component" value="Chromosome 1"/>
</dbReference>
<evidence type="ECO:0000256" key="1">
    <source>
        <dbReference type="ARBA" id="ARBA00023125"/>
    </source>
</evidence>
<evidence type="ECO:0000313" key="4">
    <source>
        <dbReference type="EMBL" id="CRY77615.1"/>
    </source>
</evidence>
<sequence>MARARGAVQLTVDDWLQAGYTVLAEQGFRALKVDELCRRLGVTKGSFYHHFQDITSFKNALVDSWGDWSDAEHRRMDALAEQPPRERLVAMMGLLVSPRHWTLERAMREWARSDPRAAASVRASDRHARRAVRRAFADHGFDPETAARRAEWTFAIGIGALHLASSPRGGRPSAAERAELVDFLLRP</sequence>
<dbReference type="KEGG" id="nfr:ERS450000_02495"/>
<dbReference type="PANTHER" id="PTHR30055">
    <property type="entry name" value="HTH-TYPE TRANSCRIPTIONAL REGULATOR RUTR"/>
    <property type="match status" value="1"/>
</dbReference>
<dbReference type="PROSITE" id="PS50977">
    <property type="entry name" value="HTH_TETR_2"/>
    <property type="match status" value="1"/>
</dbReference>
<feature type="domain" description="HTH tetR-type" evidence="3">
    <location>
        <begin position="9"/>
        <end position="69"/>
    </location>
</feature>
<evidence type="ECO:0000313" key="5">
    <source>
        <dbReference type="Proteomes" id="UP000057820"/>
    </source>
</evidence>
<proteinExistence type="predicted"/>
<dbReference type="RefSeq" id="WP_060592668.1">
    <property type="nucleotide sequence ID" value="NZ_CAACYE020000001.1"/>
</dbReference>
<feature type="DNA-binding region" description="H-T-H motif" evidence="2">
    <location>
        <begin position="32"/>
        <end position="51"/>
    </location>
</feature>
<dbReference type="InterPro" id="IPR009057">
    <property type="entry name" value="Homeodomain-like_sf"/>
</dbReference>
<accession>A0A0H5NP12</accession>
<dbReference type="Pfam" id="PF00440">
    <property type="entry name" value="TetR_N"/>
    <property type="match status" value="1"/>
</dbReference>
<dbReference type="AlphaFoldDB" id="A0A0H5NP12"/>
<keyword evidence="1 2" id="KW-0238">DNA-binding</keyword>
<dbReference type="GO" id="GO:0000976">
    <property type="term" value="F:transcription cis-regulatory region binding"/>
    <property type="evidence" value="ECO:0007669"/>
    <property type="project" value="TreeGrafter"/>
</dbReference>
<evidence type="ECO:0000259" key="3">
    <source>
        <dbReference type="PROSITE" id="PS50977"/>
    </source>
</evidence>
<dbReference type="PANTHER" id="PTHR30055:SF239">
    <property type="entry name" value="TRANSCRIPTIONAL REGULATORY PROTEIN"/>
    <property type="match status" value="1"/>
</dbReference>
<organism evidence="4 5">
    <name type="scientific">Nocardia farcinica</name>
    <dbReference type="NCBI Taxonomy" id="37329"/>
    <lineage>
        <taxon>Bacteria</taxon>
        <taxon>Bacillati</taxon>
        <taxon>Actinomycetota</taxon>
        <taxon>Actinomycetes</taxon>
        <taxon>Mycobacteriales</taxon>
        <taxon>Nocardiaceae</taxon>
        <taxon>Nocardia</taxon>
    </lineage>
</organism>
<name>A0A0H5NP12_NOCFR</name>
<reference evidence="5" key="1">
    <citation type="submission" date="2015-03" db="EMBL/GenBank/DDBJ databases">
        <authorList>
            <consortium name="Pathogen Informatics"/>
        </authorList>
    </citation>
    <scope>NUCLEOTIDE SEQUENCE [LARGE SCALE GENOMIC DNA]</scope>
    <source>
        <strain evidence="5">NCTC11134</strain>
    </source>
</reference>
<dbReference type="SUPFAM" id="SSF46689">
    <property type="entry name" value="Homeodomain-like"/>
    <property type="match status" value="1"/>
</dbReference>
<evidence type="ECO:0000256" key="2">
    <source>
        <dbReference type="PROSITE-ProRule" id="PRU00335"/>
    </source>
</evidence>
<dbReference type="Gene3D" id="1.10.357.10">
    <property type="entry name" value="Tetracycline Repressor, domain 2"/>
    <property type="match status" value="1"/>
</dbReference>
<dbReference type="InterPro" id="IPR001647">
    <property type="entry name" value="HTH_TetR"/>
</dbReference>
<gene>
    <name evidence="4" type="ORF">ERS450000_02495</name>
</gene>
<dbReference type="InterPro" id="IPR050109">
    <property type="entry name" value="HTH-type_TetR-like_transc_reg"/>
</dbReference>